<evidence type="ECO:0000313" key="4">
    <source>
        <dbReference type="Proteomes" id="UP000509782"/>
    </source>
</evidence>
<dbReference type="AlphaFoldDB" id="A0A6N0JGT8"/>
<evidence type="ECO:0000313" key="3">
    <source>
        <dbReference type="EMBL" id="XAN13522.1"/>
    </source>
</evidence>
<dbReference type="RefSeq" id="WP_088447185.1">
    <property type="nucleotide sequence ID" value="NZ_CP020917.1"/>
</dbReference>
<dbReference type="EMBL" id="CP154792">
    <property type="protein sequence ID" value="XAN13522.1"/>
    <property type="molecule type" value="Genomic_DNA"/>
</dbReference>
<gene>
    <name evidence="3" type="ORF">AAIK43_19145</name>
    <name evidence="2" type="ORF">FOC81_04240</name>
</gene>
<evidence type="ECO:0000313" key="5">
    <source>
        <dbReference type="Proteomes" id="UP001446337"/>
    </source>
</evidence>
<reference evidence="3 5" key="2">
    <citation type="submission" date="2024-05" db="EMBL/GenBank/DDBJ databases">
        <title>Achromobacter denitrificans. BP1, complete genome.</title>
        <authorList>
            <person name="Zhang B."/>
        </authorList>
    </citation>
    <scope>NUCLEOTIDE SEQUENCE [LARGE SCALE GENOMIC DNA]</scope>
    <source>
        <strain evidence="3 5">BP1</strain>
    </source>
</reference>
<evidence type="ECO:0000313" key="2">
    <source>
        <dbReference type="EMBL" id="QKQ45946.1"/>
    </source>
</evidence>
<evidence type="ECO:0000256" key="1">
    <source>
        <dbReference type="SAM" id="MobiDB-lite"/>
    </source>
</evidence>
<organism evidence="2 4">
    <name type="scientific">Achromobacter denitrificans</name>
    <name type="common">Alcaligenes denitrificans</name>
    <dbReference type="NCBI Taxonomy" id="32002"/>
    <lineage>
        <taxon>Bacteria</taxon>
        <taxon>Pseudomonadati</taxon>
        <taxon>Pseudomonadota</taxon>
        <taxon>Betaproteobacteria</taxon>
        <taxon>Burkholderiales</taxon>
        <taxon>Alcaligenaceae</taxon>
        <taxon>Achromobacter</taxon>
    </lineage>
</organism>
<name>A0A6N0JGT8_ACHDE</name>
<accession>A0A6N0JGT8</accession>
<reference evidence="2 4" key="1">
    <citation type="submission" date="2020-05" db="EMBL/GenBank/DDBJ databases">
        <title>FDA dAtabase for Regulatory Grade micrObial Sequences (FDA-ARGOS): Supporting development and validation of Infectious Disease Dx tests.</title>
        <authorList>
            <person name="Sproer C."/>
            <person name="Gronow S."/>
            <person name="Severitt S."/>
            <person name="Schroder I."/>
            <person name="Tallon L."/>
            <person name="Sadzewicz L."/>
            <person name="Zhao X."/>
            <person name="Vavikolanu K."/>
            <person name="Mehta A."/>
            <person name="Aluvathingal J."/>
            <person name="Nadendla S."/>
            <person name="Myers T."/>
            <person name="Yan Y."/>
            <person name="Sichtig H."/>
        </authorList>
    </citation>
    <scope>NUCLEOTIDE SEQUENCE [LARGE SCALE GENOMIC DNA]</scope>
    <source>
        <strain evidence="2 4">FDAARGOS_787</strain>
    </source>
</reference>
<dbReference type="EMBL" id="CP054569">
    <property type="protein sequence ID" value="QKQ45946.1"/>
    <property type="molecule type" value="Genomic_DNA"/>
</dbReference>
<dbReference type="Proteomes" id="UP001446337">
    <property type="component" value="Chromosome"/>
</dbReference>
<feature type="region of interest" description="Disordered" evidence="1">
    <location>
        <begin position="28"/>
        <end position="70"/>
    </location>
</feature>
<proteinExistence type="predicted"/>
<keyword evidence="5" id="KW-1185">Reference proteome</keyword>
<dbReference type="InterPro" id="IPR025577">
    <property type="entry name" value="FlxA"/>
</dbReference>
<protein>
    <submittedName>
        <fullName evidence="2">FlxA-like family protein</fullName>
    </submittedName>
</protein>
<dbReference type="Pfam" id="PF14282">
    <property type="entry name" value="FlxA"/>
    <property type="match status" value="1"/>
</dbReference>
<sequence length="139" mass="14901">MAINSISGTSRINSLADLWAEKIQANKEARNAQSSEASVSNEDGRIRVSNPGGMKVGGAQAAEETDNDDEFTRQIKELQKQLKRVMEQIARVKASGMSAEMKAQQLQALNAQALQIQAQIAQVMAQQARAMKGGVSATA</sequence>
<dbReference type="Proteomes" id="UP000509782">
    <property type="component" value="Chromosome"/>
</dbReference>
<feature type="compositionally biased region" description="Polar residues" evidence="1">
    <location>
        <begin position="31"/>
        <end position="41"/>
    </location>
</feature>